<organism evidence="3 4">
    <name type="scientific">Thioploca ingrica</name>
    <dbReference type="NCBI Taxonomy" id="40754"/>
    <lineage>
        <taxon>Bacteria</taxon>
        <taxon>Pseudomonadati</taxon>
        <taxon>Pseudomonadota</taxon>
        <taxon>Gammaproteobacteria</taxon>
        <taxon>Thiotrichales</taxon>
        <taxon>Thiotrichaceae</taxon>
        <taxon>Thioploca</taxon>
    </lineage>
</organism>
<reference evidence="3 4" key="1">
    <citation type="journal article" date="2014" name="ISME J.">
        <title>Ecophysiology of Thioploca ingrica as revealed by the complete genome sequence supplemented with proteomic evidence.</title>
        <authorList>
            <person name="Kojima H."/>
            <person name="Ogura Y."/>
            <person name="Yamamoto N."/>
            <person name="Togashi T."/>
            <person name="Mori H."/>
            <person name="Watanabe T."/>
            <person name="Nemoto F."/>
            <person name="Kurokawa K."/>
            <person name="Hayashi T."/>
            <person name="Fukui M."/>
        </authorList>
    </citation>
    <scope>NUCLEOTIDE SEQUENCE [LARGE SCALE GENOMIC DNA]</scope>
</reference>
<evidence type="ECO:0000256" key="1">
    <source>
        <dbReference type="SAM" id="SignalP"/>
    </source>
</evidence>
<dbReference type="Proteomes" id="UP000031623">
    <property type="component" value="Chromosome"/>
</dbReference>
<dbReference type="PROSITE" id="PS50927">
    <property type="entry name" value="BULB_LECTIN"/>
    <property type="match status" value="1"/>
</dbReference>
<dbReference type="SUPFAM" id="SSF51110">
    <property type="entry name" value="alpha-D-mannose-specific plant lectins"/>
    <property type="match status" value="1"/>
</dbReference>
<evidence type="ECO:0000313" key="4">
    <source>
        <dbReference type="Proteomes" id="UP000031623"/>
    </source>
</evidence>
<feature type="domain" description="Bulb-type lectin" evidence="2">
    <location>
        <begin position="23"/>
        <end position="131"/>
    </location>
</feature>
<evidence type="ECO:0000313" key="3">
    <source>
        <dbReference type="EMBL" id="BAP56889.1"/>
    </source>
</evidence>
<dbReference type="SMART" id="SM00108">
    <property type="entry name" value="B_lectin"/>
    <property type="match status" value="1"/>
</dbReference>
<dbReference type="STRING" id="40754.THII_2592"/>
<dbReference type="CDD" id="cd00028">
    <property type="entry name" value="B_lectin"/>
    <property type="match status" value="1"/>
</dbReference>
<name>A0A090AHU8_9GAMM</name>
<dbReference type="HOGENOM" id="CLU_137596_0_0_6"/>
<keyword evidence="4" id="KW-1185">Reference proteome</keyword>
<gene>
    <name evidence="3" type="ORF">THII_2592</name>
</gene>
<dbReference type="EMBL" id="AP014633">
    <property type="protein sequence ID" value="BAP56889.1"/>
    <property type="molecule type" value="Genomic_DNA"/>
</dbReference>
<dbReference type="InterPro" id="IPR036426">
    <property type="entry name" value="Bulb-type_lectin_dom_sf"/>
</dbReference>
<sequence length="133" mass="14688">MKKVLTLSLLLLLFSVTNTVLAVDTLRPGEWLVKGQSLSSNNGYYSFIMQSDGNLVLYVGSRPLWSSGTYGQQVTGAVMQTDGNLVIYSPQWRALWNSGTWGNSGSYLVLQNDGNAVIYKPNCPLWSTKTNYP</sequence>
<keyword evidence="1" id="KW-0732">Signal</keyword>
<dbReference type="KEGG" id="tig:THII_2592"/>
<protein>
    <submittedName>
        <fullName evidence="3">D-mannose binding lectin family protein</fullName>
    </submittedName>
</protein>
<evidence type="ECO:0000259" key="2">
    <source>
        <dbReference type="PROSITE" id="PS50927"/>
    </source>
</evidence>
<keyword evidence="3" id="KW-0430">Lectin</keyword>
<proteinExistence type="predicted"/>
<feature type="signal peptide" evidence="1">
    <location>
        <begin position="1"/>
        <end position="22"/>
    </location>
</feature>
<accession>A0A090AHU8</accession>
<feature type="chain" id="PRO_5001852722" evidence="1">
    <location>
        <begin position="23"/>
        <end position="133"/>
    </location>
</feature>
<dbReference type="AlphaFoldDB" id="A0A090AHU8"/>
<dbReference type="GO" id="GO:0030246">
    <property type="term" value="F:carbohydrate binding"/>
    <property type="evidence" value="ECO:0007669"/>
    <property type="project" value="UniProtKB-KW"/>
</dbReference>
<dbReference type="InterPro" id="IPR001480">
    <property type="entry name" value="Bulb-type_lectin_dom"/>
</dbReference>
<dbReference type="Gene3D" id="2.90.10.10">
    <property type="entry name" value="Bulb-type lectin domain"/>
    <property type="match status" value="2"/>
</dbReference>